<reference evidence="7" key="1">
    <citation type="submission" date="2023-06" db="EMBL/GenBank/DDBJ databases">
        <title>Survivors Of The Sea: Transcriptome response of Skeletonema marinoi to long-term dormancy.</title>
        <authorList>
            <person name="Pinder M.I.M."/>
            <person name="Kourtchenko O."/>
            <person name="Robertson E.K."/>
            <person name="Larsson T."/>
            <person name="Maumus F."/>
            <person name="Osuna-Cruz C.M."/>
            <person name="Vancaester E."/>
            <person name="Stenow R."/>
            <person name="Vandepoele K."/>
            <person name="Ploug H."/>
            <person name="Bruchert V."/>
            <person name="Godhe A."/>
            <person name="Topel M."/>
        </authorList>
    </citation>
    <scope>NUCLEOTIDE SEQUENCE</scope>
    <source>
        <strain evidence="7">R05AC</strain>
    </source>
</reference>
<dbReference type="InterPro" id="IPR002893">
    <property type="entry name" value="Znf_MYND"/>
</dbReference>
<evidence type="ECO:0000259" key="6">
    <source>
        <dbReference type="PROSITE" id="PS50865"/>
    </source>
</evidence>
<dbReference type="Proteomes" id="UP001224775">
    <property type="component" value="Unassembled WGS sequence"/>
</dbReference>
<gene>
    <name evidence="7" type="ORF">QTG54_003336</name>
</gene>
<keyword evidence="3" id="KW-0862">Zinc</keyword>
<feature type="region of interest" description="Disordered" evidence="5">
    <location>
        <begin position="1"/>
        <end position="25"/>
    </location>
</feature>
<sequence>MPSRKRAQGKARMKAQAKAKTKKPAAVVATNRQPELSSAMQQIHICNHGLPCQMDIARFVHALLDEYNAAAISRGENFPQITALQAMREKEDYDEVWCDASMMKLLVSYLVSLGTGNVTEGNMESARIAAHYACFFEEYIAAVLNGTQASIHCVKISELLALADEHTLVSYLKHRIPCRCLDEIYKQVKSMKKMGLCFNTDCCHPDGMVERSSLLNCARCRFANYCSRECQEADWPRHKKEECDGIAKEKW</sequence>
<keyword evidence="8" id="KW-1185">Reference proteome</keyword>
<proteinExistence type="predicted"/>
<comment type="caution">
    <text evidence="7">The sequence shown here is derived from an EMBL/GenBank/DDBJ whole genome shotgun (WGS) entry which is preliminary data.</text>
</comment>
<evidence type="ECO:0000256" key="5">
    <source>
        <dbReference type="SAM" id="MobiDB-lite"/>
    </source>
</evidence>
<keyword evidence="1" id="KW-0479">Metal-binding</keyword>
<organism evidence="7 8">
    <name type="scientific">Skeletonema marinoi</name>
    <dbReference type="NCBI Taxonomy" id="267567"/>
    <lineage>
        <taxon>Eukaryota</taxon>
        <taxon>Sar</taxon>
        <taxon>Stramenopiles</taxon>
        <taxon>Ochrophyta</taxon>
        <taxon>Bacillariophyta</taxon>
        <taxon>Coscinodiscophyceae</taxon>
        <taxon>Thalassiosirophycidae</taxon>
        <taxon>Thalassiosirales</taxon>
        <taxon>Skeletonemataceae</taxon>
        <taxon>Skeletonema</taxon>
        <taxon>Skeletonema marinoi-dohrnii complex</taxon>
    </lineage>
</organism>
<name>A0AAD8YG02_9STRA</name>
<evidence type="ECO:0000256" key="2">
    <source>
        <dbReference type="ARBA" id="ARBA00022771"/>
    </source>
</evidence>
<evidence type="ECO:0000313" key="8">
    <source>
        <dbReference type="Proteomes" id="UP001224775"/>
    </source>
</evidence>
<dbReference type="SUPFAM" id="SSF144232">
    <property type="entry name" value="HIT/MYND zinc finger-like"/>
    <property type="match status" value="1"/>
</dbReference>
<evidence type="ECO:0000256" key="3">
    <source>
        <dbReference type="ARBA" id="ARBA00022833"/>
    </source>
</evidence>
<evidence type="ECO:0000256" key="1">
    <source>
        <dbReference type="ARBA" id="ARBA00022723"/>
    </source>
</evidence>
<dbReference type="PROSITE" id="PS50865">
    <property type="entry name" value="ZF_MYND_2"/>
    <property type="match status" value="1"/>
</dbReference>
<evidence type="ECO:0000313" key="7">
    <source>
        <dbReference type="EMBL" id="KAK1745412.1"/>
    </source>
</evidence>
<feature type="compositionally biased region" description="Basic residues" evidence="5">
    <location>
        <begin position="1"/>
        <end position="23"/>
    </location>
</feature>
<dbReference type="Gene3D" id="6.10.140.2220">
    <property type="match status" value="1"/>
</dbReference>
<protein>
    <recommendedName>
        <fullName evidence="6">MYND-type domain-containing protein</fullName>
    </recommendedName>
</protein>
<dbReference type="GO" id="GO:0008270">
    <property type="term" value="F:zinc ion binding"/>
    <property type="evidence" value="ECO:0007669"/>
    <property type="project" value="UniProtKB-KW"/>
</dbReference>
<keyword evidence="2 4" id="KW-0863">Zinc-finger</keyword>
<evidence type="ECO:0000256" key="4">
    <source>
        <dbReference type="PROSITE-ProRule" id="PRU00134"/>
    </source>
</evidence>
<dbReference type="AlphaFoldDB" id="A0AAD8YG02"/>
<dbReference type="Pfam" id="PF01753">
    <property type="entry name" value="zf-MYND"/>
    <property type="match status" value="1"/>
</dbReference>
<feature type="domain" description="MYND-type" evidence="6">
    <location>
        <begin position="203"/>
        <end position="243"/>
    </location>
</feature>
<dbReference type="EMBL" id="JATAAI010000005">
    <property type="protein sequence ID" value="KAK1745412.1"/>
    <property type="molecule type" value="Genomic_DNA"/>
</dbReference>
<accession>A0AAD8YG02</accession>